<dbReference type="PRINTS" id="PR00401">
    <property type="entry name" value="SH2DOMAIN"/>
</dbReference>
<evidence type="ECO:0000313" key="11">
    <source>
        <dbReference type="Proteomes" id="UP001461498"/>
    </source>
</evidence>
<feature type="domain" description="SH2" evidence="8">
    <location>
        <begin position="322"/>
        <end position="416"/>
    </location>
</feature>
<dbReference type="Proteomes" id="UP001461498">
    <property type="component" value="Unassembled WGS sequence"/>
</dbReference>
<dbReference type="CDD" id="cd09930">
    <property type="entry name" value="SH2_cSH2_p85_like"/>
    <property type="match status" value="1"/>
</dbReference>
<dbReference type="SUPFAM" id="SSF48350">
    <property type="entry name" value="GTPase activation domain, GAP"/>
    <property type="match status" value="1"/>
</dbReference>
<evidence type="ECO:0000256" key="7">
    <source>
        <dbReference type="SAM" id="MobiDB-lite"/>
    </source>
</evidence>
<dbReference type="Gene3D" id="1.10.287.1490">
    <property type="match status" value="1"/>
</dbReference>
<dbReference type="PROSITE" id="PS50001">
    <property type="entry name" value="SH2"/>
    <property type="match status" value="2"/>
</dbReference>
<dbReference type="InterPro" id="IPR000980">
    <property type="entry name" value="SH2"/>
</dbReference>
<keyword evidence="11" id="KW-1185">Reference proteome</keyword>
<evidence type="ECO:0000256" key="5">
    <source>
        <dbReference type="PROSITE-ProRule" id="PRU00191"/>
    </source>
</evidence>
<dbReference type="Pfam" id="PF00017">
    <property type="entry name" value="SH2"/>
    <property type="match status" value="2"/>
</dbReference>
<name>A0AAW1DBN9_9HEMI</name>
<dbReference type="SMART" id="SM00252">
    <property type="entry name" value="SH2"/>
    <property type="match status" value="2"/>
</dbReference>
<evidence type="ECO:0000259" key="8">
    <source>
        <dbReference type="PROSITE" id="PS50001"/>
    </source>
</evidence>
<evidence type="ECO:0008006" key="12">
    <source>
        <dbReference type="Google" id="ProtNLM"/>
    </source>
</evidence>
<gene>
    <name evidence="10" type="ORF">O3M35_007325</name>
</gene>
<dbReference type="CDD" id="cd09942">
    <property type="entry name" value="SH2_nSH2_p85_like"/>
    <property type="match status" value="1"/>
</dbReference>
<dbReference type="EMBL" id="JAPXFL010000004">
    <property type="protein sequence ID" value="KAK9507473.1"/>
    <property type="molecule type" value="Genomic_DNA"/>
</dbReference>
<dbReference type="InterPro" id="IPR035022">
    <property type="entry name" value="PI3kinase_P85_nSH2"/>
</dbReference>
<dbReference type="PROSITE" id="PS50238">
    <property type="entry name" value="RHOGAP"/>
    <property type="match status" value="1"/>
</dbReference>
<dbReference type="Gene3D" id="3.30.505.10">
    <property type="entry name" value="SH2 domain"/>
    <property type="match status" value="2"/>
</dbReference>
<keyword evidence="3" id="KW-0677">Repeat</keyword>
<accession>A0AAW1DBN9</accession>
<sequence length="732" mass="83946">MHMDRDVLESMGVKDEFHQKAILTYIEELSSLENKKPEKSTDVINKTPDHPRMPGVDLERCEKCDKYLRTTHFRQRTSQVFGIALCIQFNPSEDPAPIVVIKCTQEIERCAVTSPKIDLYKLYKSNASKSDVEKLRNAINEDLSKVDLTQYDLLCVASILQKFLRELPDPIIPVQWYDRFVEASRIKNDEQCGLHLVRLASELPLHHKSTLTFLLAHLCRVCRLQWSRGYKGPPTPVVSVLCHVILRPPWERIIQVVYNTESHIRIMELLLKHGEWGESLPEFSTVPSLPPRGVTANVSSQSQMDVIHPVQRENISLQDAEWYWGDITRNEVNEKLMDTPDGTFLVRNASSKGGEYTLTLRKGGSNKLIKISHRNGKYGFTEPYTFNTVVDLITFYKTASLSQYNSTLDVKLLYPVSRFQQEEEISNNNDIEKVASRLVELNSEYVGKSKTYSEYSDEFSATSKEIQLKRQALDAFKETVGMFEDQIKLQEKFQKEAQPHEIKSFMKNAEILRQRLRSLEESKLQLEDNLKQQVAYNRTLEREMHKLKPEIVELDKQKEKHKAWLLSRGVTIASVKQLLSGGANKCEQESECAHHDESTWLLKECSRNKAEGLLAGARDGTFLIRPSRTGQYALSIVCSGTVNHCIIHETERGYGFAEPYNIYESLKALVLHYQQNSLEEHNDSLTTTLAYPVFAERRQKQDTSHDEKNDISSTSSSTSLVSRKTQSSSYLK</sequence>
<dbReference type="CDD" id="cd12923">
    <property type="entry name" value="iSH2_PI3K_IA_R"/>
    <property type="match status" value="1"/>
</dbReference>
<dbReference type="GO" id="GO:0005942">
    <property type="term" value="C:phosphatidylinositol 3-kinase complex"/>
    <property type="evidence" value="ECO:0007669"/>
    <property type="project" value="TreeGrafter"/>
</dbReference>
<feature type="region of interest" description="Disordered" evidence="7">
    <location>
        <begin position="698"/>
        <end position="732"/>
    </location>
</feature>
<evidence type="ECO:0000313" key="10">
    <source>
        <dbReference type="EMBL" id="KAK9507473.1"/>
    </source>
</evidence>
<evidence type="ECO:0000256" key="1">
    <source>
        <dbReference type="ARBA" id="ARBA00009442"/>
    </source>
</evidence>
<dbReference type="InterPro" id="IPR035020">
    <property type="entry name" value="PI3kinase_P85_cSH2"/>
</dbReference>
<dbReference type="GO" id="GO:0008286">
    <property type="term" value="P:insulin receptor signaling pathway"/>
    <property type="evidence" value="ECO:0007669"/>
    <property type="project" value="TreeGrafter"/>
</dbReference>
<dbReference type="AlphaFoldDB" id="A0AAW1DBN9"/>
<dbReference type="InterPro" id="IPR000198">
    <property type="entry name" value="RhoGAP_dom"/>
</dbReference>
<dbReference type="PRINTS" id="PR00678">
    <property type="entry name" value="PI3KINASEP85"/>
</dbReference>
<feature type="domain" description="SH2" evidence="8">
    <location>
        <begin position="600"/>
        <end position="693"/>
    </location>
</feature>
<keyword evidence="2" id="KW-0597">Phosphoprotein</keyword>
<dbReference type="CDD" id="cd00159">
    <property type="entry name" value="RhoGAP"/>
    <property type="match status" value="1"/>
</dbReference>
<protein>
    <recommendedName>
        <fullName evidence="12">Phosphatidylinositol 3-kinase regulatory subunit alpha</fullName>
    </recommendedName>
</protein>
<proteinExistence type="inferred from homology"/>
<feature type="compositionally biased region" description="Basic and acidic residues" evidence="7">
    <location>
        <begin position="698"/>
        <end position="710"/>
    </location>
</feature>
<dbReference type="Pfam" id="PF00620">
    <property type="entry name" value="RhoGAP"/>
    <property type="match status" value="1"/>
</dbReference>
<dbReference type="GO" id="GO:0046935">
    <property type="term" value="F:1-phosphatidylinositol-3-kinase regulator activity"/>
    <property type="evidence" value="ECO:0007669"/>
    <property type="project" value="TreeGrafter"/>
</dbReference>
<feature type="compositionally biased region" description="Low complexity" evidence="7">
    <location>
        <begin position="712"/>
        <end position="732"/>
    </location>
</feature>
<comment type="similarity">
    <text evidence="1">Belongs to the PI3K p85 subunit family.</text>
</comment>
<feature type="coiled-coil region" evidence="6">
    <location>
        <begin position="502"/>
        <end position="543"/>
    </location>
</feature>
<dbReference type="SMART" id="SM00324">
    <property type="entry name" value="RhoGAP"/>
    <property type="match status" value="1"/>
</dbReference>
<evidence type="ECO:0000256" key="2">
    <source>
        <dbReference type="ARBA" id="ARBA00022553"/>
    </source>
</evidence>
<dbReference type="FunFam" id="3.30.505.10:FF:000014">
    <property type="entry name" value="Phosphatidylinositol 3-kinase regulatory subunit alpha"/>
    <property type="match status" value="1"/>
</dbReference>
<reference evidence="10 11" key="1">
    <citation type="submission" date="2022-12" db="EMBL/GenBank/DDBJ databases">
        <title>Chromosome-level genome assembly of true bugs.</title>
        <authorList>
            <person name="Ma L."/>
            <person name="Li H."/>
        </authorList>
    </citation>
    <scope>NUCLEOTIDE SEQUENCE [LARGE SCALE GENOMIC DNA]</scope>
    <source>
        <strain evidence="10">Lab_2022b</strain>
    </source>
</reference>
<dbReference type="Gene3D" id="1.10.555.10">
    <property type="entry name" value="Rho GTPase activation protein"/>
    <property type="match status" value="1"/>
</dbReference>
<dbReference type="GO" id="GO:0046854">
    <property type="term" value="P:phosphatidylinositol phosphate biosynthetic process"/>
    <property type="evidence" value="ECO:0007669"/>
    <property type="project" value="TreeGrafter"/>
</dbReference>
<dbReference type="PANTHER" id="PTHR10155">
    <property type="entry name" value="PHOSPHATIDYLINOSITOL 3-KINASE REGULATORY SUBUNIT"/>
    <property type="match status" value="1"/>
</dbReference>
<dbReference type="SUPFAM" id="SSF55550">
    <property type="entry name" value="SH2 domain"/>
    <property type="match status" value="2"/>
</dbReference>
<dbReference type="InterPro" id="IPR008936">
    <property type="entry name" value="Rho_GTPase_activation_prot"/>
</dbReference>
<dbReference type="InterPro" id="IPR032498">
    <property type="entry name" value="PI3K_P85_iSH2"/>
</dbReference>
<evidence type="ECO:0000259" key="9">
    <source>
        <dbReference type="PROSITE" id="PS50238"/>
    </source>
</evidence>
<dbReference type="Pfam" id="PF16454">
    <property type="entry name" value="PI3K_P85_iSH2"/>
    <property type="match status" value="1"/>
</dbReference>
<feature type="domain" description="Rho-GAP" evidence="9">
    <location>
        <begin position="83"/>
        <end position="278"/>
    </location>
</feature>
<keyword evidence="4 5" id="KW-0727">SH2 domain</keyword>
<evidence type="ECO:0000256" key="6">
    <source>
        <dbReference type="SAM" id="Coils"/>
    </source>
</evidence>
<keyword evidence="6" id="KW-0175">Coiled coil</keyword>
<comment type="caution">
    <text evidence="10">The sequence shown here is derived from an EMBL/GenBank/DDBJ whole genome shotgun (WGS) entry which is preliminary data.</text>
</comment>
<organism evidence="10 11">
    <name type="scientific">Rhynocoris fuscipes</name>
    <dbReference type="NCBI Taxonomy" id="488301"/>
    <lineage>
        <taxon>Eukaryota</taxon>
        <taxon>Metazoa</taxon>
        <taxon>Ecdysozoa</taxon>
        <taxon>Arthropoda</taxon>
        <taxon>Hexapoda</taxon>
        <taxon>Insecta</taxon>
        <taxon>Pterygota</taxon>
        <taxon>Neoptera</taxon>
        <taxon>Paraneoptera</taxon>
        <taxon>Hemiptera</taxon>
        <taxon>Heteroptera</taxon>
        <taxon>Panheteroptera</taxon>
        <taxon>Cimicomorpha</taxon>
        <taxon>Reduviidae</taxon>
        <taxon>Harpactorinae</taxon>
        <taxon>Harpactorini</taxon>
        <taxon>Rhynocoris</taxon>
    </lineage>
</organism>
<evidence type="ECO:0000256" key="3">
    <source>
        <dbReference type="ARBA" id="ARBA00022737"/>
    </source>
</evidence>
<dbReference type="PANTHER" id="PTHR10155:SF10">
    <property type="entry name" value="PI3K21B, ISOFORM B"/>
    <property type="match status" value="1"/>
</dbReference>
<evidence type="ECO:0000256" key="4">
    <source>
        <dbReference type="ARBA" id="ARBA00022999"/>
    </source>
</evidence>
<dbReference type="InterPro" id="IPR036860">
    <property type="entry name" value="SH2_dom_sf"/>
</dbReference>
<dbReference type="FunFam" id="3.30.505.10:FF:000100">
    <property type="entry name" value="phosphatidylinositol 3-kinase regulatory subunit gamma"/>
    <property type="match status" value="1"/>
</dbReference>